<dbReference type="AlphaFoldDB" id="A0A2M8KDG6"/>
<protein>
    <recommendedName>
        <fullName evidence="4">Sugar transferase</fullName>
    </recommendedName>
</protein>
<proteinExistence type="predicted"/>
<feature type="transmembrane region" description="Helical" evidence="1">
    <location>
        <begin position="45"/>
        <end position="62"/>
    </location>
</feature>
<sequence length="94" mass="10779">MNNRSTRLRQFTLGLGDITLLYVSLLATLFLRYGEISSHLINSHFLPFTILFVVWLIIYYSQGFYDLSLAKNNIDFWSSLLKATIINIAIGVAF</sequence>
<keyword evidence="1" id="KW-0472">Membrane</keyword>
<dbReference type="Proteomes" id="UP000231450">
    <property type="component" value="Unassembled WGS sequence"/>
</dbReference>
<keyword evidence="1" id="KW-0812">Transmembrane</keyword>
<dbReference type="EMBL" id="PFDW01000070">
    <property type="protein sequence ID" value="PJE57933.1"/>
    <property type="molecule type" value="Genomic_DNA"/>
</dbReference>
<feature type="transmembrane region" description="Helical" evidence="1">
    <location>
        <begin position="74"/>
        <end position="93"/>
    </location>
</feature>
<evidence type="ECO:0008006" key="4">
    <source>
        <dbReference type="Google" id="ProtNLM"/>
    </source>
</evidence>
<evidence type="ECO:0000313" key="3">
    <source>
        <dbReference type="Proteomes" id="UP000231450"/>
    </source>
</evidence>
<reference evidence="3" key="1">
    <citation type="submission" date="2017-09" db="EMBL/GenBank/DDBJ databases">
        <title>Depth-based differentiation of microbial function through sediment-hosted aquifers and enrichment of novel symbionts in the deep terrestrial subsurface.</title>
        <authorList>
            <person name="Probst A.J."/>
            <person name="Ladd B."/>
            <person name="Jarett J.K."/>
            <person name="Geller-Mcgrath D.E."/>
            <person name="Sieber C.M.K."/>
            <person name="Emerson J.B."/>
            <person name="Anantharaman K."/>
            <person name="Thomas B.C."/>
            <person name="Malmstrom R."/>
            <person name="Stieglmeier M."/>
            <person name="Klingl A."/>
            <person name="Woyke T."/>
            <person name="Ryan C.M."/>
            <person name="Banfield J.F."/>
        </authorList>
    </citation>
    <scope>NUCLEOTIDE SEQUENCE [LARGE SCALE GENOMIC DNA]</scope>
</reference>
<gene>
    <name evidence="2" type="ORF">COU81_03460</name>
</gene>
<keyword evidence="1" id="KW-1133">Transmembrane helix</keyword>
<organism evidence="2 3">
    <name type="scientific">Candidatus Portnoybacteria bacterium CG10_big_fil_rev_8_21_14_0_10_36_7</name>
    <dbReference type="NCBI Taxonomy" id="1974812"/>
    <lineage>
        <taxon>Bacteria</taxon>
        <taxon>Candidatus Portnoyibacteriota</taxon>
    </lineage>
</organism>
<evidence type="ECO:0000256" key="1">
    <source>
        <dbReference type="SAM" id="Phobius"/>
    </source>
</evidence>
<accession>A0A2M8KDG6</accession>
<evidence type="ECO:0000313" key="2">
    <source>
        <dbReference type="EMBL" id="PJE57933.1"/>
    </source>
</evidence>
<name>A0A2M8KDG6_9BACT</name>
<feature type="non-terminal residue" evidence="2">
    <location>
        <position position="94"/>
    </location>
</feature>
<comment type="caution">
    <text evidence="2">The sequence shown here is derived from an EMBL/GenBank/DDBJ whole genome shotgun (WGS) entry which is preliminary data.</text>
</comment>
<feature type="transmembrane region" description="Helical" evidence="1">
    <location>
        <begin position="12"/>
        <end position="33"/>
    </location>
</feature>